<reference evidence="2 3" key="1">
    <citation type="submission" date="2024-04" db="EMBL/GenBank/DDBJ databases">
        <authorList>
            <person name="Waldvogel A.-M."/>
            <person name="Schoenle A."/>
        </authorList>
    </citation>
    <scope>NUCLEOTIDE SEQUENCE [LARGE SCALE GENOMIC DNA]</scope>
</reference>
<sequence length="162" mass="18110">MQKAEHKLICSFEITCLRVCFDEQHNSQKFPPAQALAQHRLQKCVIPMPISKQALRRGTLSDGQLVLKSSCRVHRPPAPLPHTGCTRDPQLLSPTQAAPETPSSSPPHRLHQRPPDPLPHHRACGHPVQRLRVSSHVWLGVPDRDLSSRPSLRPANQIMSLV</sequence>
<dbReference type="Proteomes" id="UP001497482">
    <property type="component" value="Chromosome 17"/>
</dbReference>
<protein>
    <submittedName>
        <fullName evidence="2">Uncharacterized protein</fullName>
    </submittedName>
</protein>
<dbReference type="EMBL" id="OZ035839">
    <property type="protein sequence ID" value="CAL1586699.1"/>
    <property type="molecule type" value="Genomic_DNA"/>
</dbReference>
<evidence type="ECO:0000313" key="2">
    <source>
        <dbReference type="EMBL" id="CAL1586699.1"/>
    </source>
</evidence>
<feature type="region of interest" description="Disordered" evidence="1">
    <location>
        <begin position="143"/>
        <end position="162"/>
    </location>
</feature>
<organism evidence="2 3">
    <name type="scientific">Knipowitschia caucasica</name>
    <name type="common">Caucasian dwarf goby</name>
    <name type="synonym">Pomatoschistus caucasicus</name>
    <dbReference type="NCBI Taxonomy" id="637954"/>
    <lineage>
        <taxon>Eukaryota</taxon>
        <taxon>Metazoa</taxon>
        <taxon>Chordata</taxon>
        <taxon>Craniata</taxon>
        <taxon>Vertebrata</taxon>
        <taxon>Euteleostomi</taxon>
        <taxon>Actinopterygii</taxon>
        <taxon>Neopterygii</taxon>
        <taxon>Teleostei</taxon>
        <taxon>Neoteleostei</taxon>
        <taxon>Acanthomorphata</taxon>
        <taxon>Gobiaria</taxon>
        <taxon>Gobiiformes</taxon>
        <taxon>Gobioidei</taxon>
        <taxon>Gobiidae</taxon>
        <taxon>Gobiinae</taxon>
        <taxon>Knipowitschia</taxon>
    </lineage>
</organism>
<feature type="region of interest" description="Disordered" evidence="1">
    <location>
        <begin position="74"/>
        <end position="124"/>
    </location>
</feature>
<evidence type="ECO:0000256" key="1">
    <source>
        <dbReference type="SAM" id="MobiDB-lite"/>
    </source>
</evidence>
<keyword evidence="3" id="KW-1185">Reference proteome</keyword>
<evidence type="ECO:0000313" key="3">
    <source>
        <dbReference type="Proteomes" id="UP001497482"/>
    </source>
</evidence>
<name>A0AAV2KFI6_KNICA</name>
<feature type="compositionally biased region" description="Polar residues" evidence="1">
    <location>
        <begin position="92"/>
        <end position="103"/>
    </location>
</feature>
<dbReference type="AlphaFoldDB" id="A0AAV2KFI6"/>
<accession>A0AAV2KFI6</accession>
<gene>
    <name evidence="2" type="ORF">KC01_LOCUS16715</name>
</gene>
<proteinExistence type="predicted"/>